<dbReference type="NCBIfam" id="TIGR01944">
    <property type="entry name" value="rnfB"/>
    <property type="match status" value="1"/>
</dbReference>
<keyword evidence="14" id="KW-1185">Reference proteome</keyword>
<keyword evidence="7 10" id="KW-0408">Iron</keyword>
<feature type="binding site" evidence="10">
    <location>
        <position position="171"/>
    </location>
    <ligand>
        <name>[4Fe-4S] cluster</name>
        <dbReference type="ChEBI" id="CHEBI:49883"/>
        <label>3</label>
    </ligand>
</feature>
<dbReference type="GO" id="GO:0009055">
    <property type="term" value="F:electron transfer activity"/>
    <property type="evidence" value="ECO:0007669"/>
    <property type="project" value="InterPro"/>
</dbReference>
<evidence type="ECO:0000256" key="6">
    <source>
        <dbReference type="ARBA" id="ARBA00022982"/>
    </source>
</evidence>
<evidence type="ECO:0000256" key="8">
    <source>
        <dbReference type="ARBA" id="ARBA00023014"/>
    </source>
</evidence>
<keyword evidence="5 10" id="KW-1278">Translocase</keyword>
<feature type="binding site" evidence="10">
    <location>
        <position position="177"/>
    </location>
    <ligand>
        <name>[4Fe-4S] cluster</name>
        <dbReference type="ChEBI" id="CHEBI:49883"/>
        <label>3</label>
    </ligand>
</feature>
<dbReference type="CDD" id="cd10549">
    <property type="entry name" value="MtMvhB_like"/>
    <property type="match status" value="1"/>
</dbReference>
<dbReference type="AlphaFoldDB" id="A0A1M6NL66"/>
<dbReference type="GO" id="GO:0005886">
    <property type="term" value="C:plasma membrane"/>
    <property type="evidence" value="ECO:0007669"/>
    <property type="project" value="UniProtKB-SubCell"/>
</dbReference>
<keyword evidence="3 10" id="KW-0479">Metal-binding</keyword>
<feature type="domain" description="4Fe-4S ferredoxin-type" evidence="11">
    <location>
        <begin position="162"/>
        <end position="191"/>
    </location>
</feature>
<keyword evidence="1 10" id="KW-0813">Transport</keyword>
<evidence type="ECO:0000256" key="1">
    <source>
        <dbReference type="ARBA" id="ARBA00022448"/>
    </source>
</evidence>
<dbReference type="STRING" id="1120989.SAMN02745227_01163"/>
<keyword evidence="6 10" id="KW-0249">Electron transport</keyword>
<feature type="binding site" evidence="10">
    <location>
        <position position="181"/>
    </location>
    <ligand>
        <name>[4Fe-4S] cluster</name>
        <dbReference type="ChEBI" id="CHEBI:49883"/>
        <label>2</label>
    </ligand>
</feature>
<feature type="binding site" evidence="10">
    <location>
        <position position="141"/>
    </location>
    <ligand>
        <name>[4Fe-4S] cluster</name>
        <dbReference type="ChEBI" id="CHEBI:49883"/>
        <label>2</label>
    </ligand>
</feature>
<evidence type="ECO:0000256" key="9">
    <source>
        <dbReference type="ARBA" id="ARBA00023136"/>
    </source>
</evidence>
<dbReference type="InterPro" id="IPR017900">
    <property type="entry name" value="4Fe4S_Fe_S_CS"/>
</dbReference>
<comment type="subcellular location">
    <subcellularLocation>
        <location evidence="10">Cell membrane</location>
    </subcellularLocation>
</comment>
<evidence type="ECO:0000313" key="14">
    <source>
        <dbReference type="Proteomes" id="UP000243547"/>
    </source>
</evidence>
<proteinExistence type="inferred from homology"/>
<dbReference type="PROSITE" id="PS00198">
    <property type="entry name" value="4FE4S_FER_1"/>
    <property type="match status" value="3"/>
</dbReference>
<keyword evidence="8 10" id="KW-0411">Iron-sulfur</keyword>
<evidence type="ECO:0000259" key="12">
    <source>
        <dbReference type="PROSITE" id="PS51656"/>
    </source>
</evidence>
<evidence type="ECO:0000256" key="5">
    <source>
        <dbReference type="ARBA" id="ARBA00022967"/>
    </source>
</evidence>
<evidence type="ECO:0000256" key="2">
    <source>
        <dbReference type="ARBA" id="ARBA00022485"/>
    </source>
</evidence>
<dbReference type="SUPFAM" id="SSF54862">
    <property type="entry name" value="4Fe-4S ferredoxins"/>
    <property type="match status" value="2"/>
</dbReference>
<feature type="binding site" evidence="10">
    <location>
        <position position="137"/>
    </location>
    <ligand>
        <name>[4Fe-4S] cluster</name>
        <dbReference type="ChEBI" id="CHEBI:49883"/>
        <label>2</label>
    </ligand>
</feature>
<accession>A0A1M6NL66</accession>
<dbReference type="OrthoDB" id="9789936at2"/>
<feature type="domain" description="4Fe-4S ferredoxin-type" evidence="11">
    <location>
        <begin position="238"/>
        <end position="264"/>
    </location>
</feature>
<evidence type="ECO:0000313" key="13">
    <source>
        <dbReference type="EMBL" id="SHJ96314.1"/>
    </source>
</evidence>
<dbReference type="RefSeq" id="WP_072907071.1">
    <property type="nucleotide sequence ID" value="NZ_FRAI01000010.1"/>
</dbReference>
<feature type="binding site" evidence="10">
    <location>
        <position position="46"/>
    </location>
    <ligand>
        <name>[4Fe-4S] cluster</name>
        <dbReference type="ChEBI" id="CHEBI:49883"/>
        <label>1</label>
    </ligand>
</feature>
<dbReference type="InterPro" id="IPR017896">
    <property type="entry name" value="4Fe4S_Fe-S-bd"/>
</dbReference>
<comment type="subunit">
    <text evidence="10">The complex is composed of six subunits: RnfA, RnfB, RnfC, RnfD, RnfE and RnfG.</text>
</comment>
<keyword evidence="2 10" id="KW-0004">4Fe-4S</keyword>
<evidence type="ECO:0000256" key="3">
    <source>
        <dbReference type="ARBA" id="ARBA00022723"/>
    </source>
</evidence>
<dbReference type="EMBL" id="FRAI01000010">
    <property type="protein sequence ID" value="SHJ96314.1"/>
    <property type="molecule type" value="Genomic_DNA"/>
</dbReference>
<dbReference type="PROSITE" id="PS51656">
    <property type="entry name" value="4FE4S"/>
    <property type="match status" value="1"/>
</dbReference>
<gene>
    <name evidence="10" type="primary">rnfB</name>
    <name evidence="13" type="ORF">SAMN02745227_01163</name>
</gene>
<comment type="cofactor">
    <cofactor evidence="10">
        <name>[4Fe-4S] cluster</name>
        <dbReference type="ChEBI" id="CHEBI:49883"/>
    </cofactor>
    <text evidence="10">Binds 3 [4Fe-4S] clusters.</text>
</comment>
<name>A0A1M6NL66_9FIRM</name>
<evidence type="ECO:0000259" key="11">
    <source>
        <dbReference type="PROSITE" id="PS51379"/>
    </source>
</evidence>
<feature type="binding site" evidence="10">
    <location>
        <position position="54"/>
    </location>
    <ligand>
        <name>[4Fe-4S] cluster</name>
        <dbReference type="ChEBI" id="CHEBI:49883"/>
        <label>1</label>
    </ligand>
</feature>
<dbReference type="HAMAP" id="MF_00463">
    <property type="entry name" value="RsxB_RnfB"/>
    <property type="match status" value="1"/>
</dbReference>
<dbReference type="PANTHER" id="PTHR43560">
    <property type="entry name" value="ION-TRANSLOCATING OXIDOREDUCTASE COMPLEX SUBUNIT B"/>
    <property type="match status" value="1"/>
</dbReference>
<sequence length="264" mass="27581">MIIPILVIGGIGLVFGTLLAVASVIFAVEVDPRVDAINEILPGANCGACGYPGCSGFAEAVVGGKAPITGCPVGRQKTADKIAGIMGMEAKDSVQDIKMVARVMCNGTNTVAKEKFIYDGVKDCVSAMLIDGGSKECKYGCLGLATCVRECPFDAITMGENGIPIIDEEICTSCQKCVIACPKDVIRMVPQGSQVHVLCNSIDKGASTMKVCKVGCIGCRKCAKVCPEQCITVENNLAVIDNLKCTACEKCIGECPTNAIKKVQ</sequence>
<feature type="binding site" evidence="10">
    <location>
        <position position="151"/>
    </location>
    <ligand>
        <name>[4Fe-4S] cluster</name>
        <dbReference type="ChEBI" id="CHEBI:49883"/>
        <label>3</label>
    </ligand>
</feature>
<keyword evidence="9 10" id="KW-0472">Membrane</keyword>
<dbReference type="GO" id="GO:0046872">
    <property type="term" value="F:metal ion binding"/>
    <property type="evidence" value="ECO:0007669"/>
    <property type="project" value="UniProtKB-KW"/>
</dbReference>
<evidence type="ECO:0000256" key="7">
    <source>
        <dbReference type="ARBA" id="ARBA00023004"/>
    </source>
</evidence>
<keyword evidence="10" id="KW-1003">Cell membrane</keyword>
<dbReference type="Pfam" id="PF04060">
    <property type="entry name" value="FeS"/>
    <property type="match status" value="1"/>
</dbReference>
<feature type="domain" description="4Fe-4S ferredoxin-type" evidence="11">
    <location>
        <begin position="126"/>
        <end position="161"/>
    </location>
</feature>
<feature type="binding site" evidence="10">
    <location>
        <position position="71"/>
    </location>
    <ligand>
        <name>[4Fe-4S] cluster</name>
        <dbReference type="ChEBI" id="CHEBI:49883"/>
        <label>1</label>
    </ligand>
</feature>
<feature type="domain" description="4Fe-4S" evidence="12">
    <location>
        <begin position="29"/>
        <end position="88"/>
    </location>
</feature>
<dbReference type="InterPro" id="IPR010207">
    <property type="entry name" value="Elect_transpt_cplx_RnfB/RsxB"/>
</dbReference>
<comment type="similarity">
    <text evidence="10">Belongs to the 4Fe4S bacterial-type ferredoxin family. RnfB subfamily.</text>
</comment>
<protein>
    <recommendedName>
        <fullName evidence="10">Ion-translocating oxidoreductase complex subunit B</fullName>
        <ecNumber evidence="10">7.-.-.-</ecNumber>
    </recommendedName>
    <alternativeName>
        <fullName evidence="10">Rnf electron transport complex subunit B</fullName>
    </alternativeName>
</protein>
<dbReference type="GO" id="GO:0051539">
    <property type="term" value="F:4 iron, 4 sulfur cluster binding"/>
    <property type="evidence" value="ECO:0007669"/>
    <property type="project" value="UniProtKB-UniRule"/>
</dbReference>
<keyword evidence="4 10" id="KW-0677">Repeat</keyword>
<feature type="binding site" evidence="10">
    <location>
        <position position="147"/>
    </location>
    <ligand>
        <name>[4Fe-4S] cluster</name>
        <dbReference type="ChEBI" id="CHEBI:49883"/>
        <label>2</label>
    </ligand>
</feature>
<feature type="domain" description="4Fe-4S ferredoxin-type" evidence="11">
    <location>
        <begin position="207"/>
        <end position="236"/>
    </location>
</feature>
<feature type="region of interest" description="Hydrophobic" evidence="10">
    <location>
        <begin position="1"/>
        <end position="23"/>
    </location>
</feature>
<dbReference type="GO" id="GO:0022900">
    <property type="term" value="P:electron transport chain"/>
    <property type="evidence" value="ECO:0007669"/>
    <property type="project" value="UniProtKB-UniRule"/>
</dbReference>
<reference evidence="14" key="1">
    <citation type="submission" date="2016-11" db="EMBL/GenBank/DDBJ databases">
        <authorList>
            <person name="Varghese N."/>
            <person name="Submissions S."/>
        </authorList>
    </citation>
    <scope>NUCLEOTIDE SEQUENCE [LARGE SCALE GENOMIC DNA]</scope>
    <source>
        <strain evidence="14">DSM 14826</strain>
    </source>
</reference>
<feature type="binding site" evidence="10">
    <location>
        <position position="49"/>
    </location>
    <ligand>
        <name>[4Fe-4S] cluster</name>
        <dbReference type="ChEBI" id="CHEBI:49883"/>
        <label>1</label>
    </ligand>
</feature>
<dbReference type="PROSITE" id="PS51379">
    <property type="entry name" value="4FE4S_FER_2"/>
    <property type="match status" value="4"/>
</dbReference>
<organism evidence="13 14">
    <name type="scientific">Anaerobranca californiensis DSM 14826</name>
    <dbReference type="NCBI Taxonomy" id="1120989"/>
    <lineage>
        <taxon>Bacteria</taxon>
        <taxon>Bacillati</taxon>
        <taxon>Bacillota</taxon>
        <taxon>Clostridia</taxon>
        <taxon>Eubacteriales</taxon>
        <taxon>Proteinivoracaceae</taxon>
        <taxon>Anaerobranca</taxon>
    </lineage>
</organism>
<dbReference type="Pfam" id="PF12838">
    <property type="entry name" value="Fer4_7"/>
    <property type="match status" value="2"/>
</dbReference>
<dbReference type="InterPro" id="IPR050395">
    <property type="entry name" value="4Fe4S_Ferredoxin_RnfB"/>
</dbReference>
<dbReference type="PANTHER" id="PTHR43560:SF1">
    <property type="entry name" value="ION-TRANSLOCATING OXIDOREDUCTASE COMPLEX SUBUNIT B"/>
    <property type="match status" value="1"/>
</dbReference>
<dbReference type="InterPro" id="IPR007202">
    <property type="entry name" value="4Fe-4S_dom"/>
</dbReference>
<dbReference type="Gene3D" id="3.30.70.20">
    <property type="match status" value="2"/>
</dbReference>
<feature type="binding site" evidence="10">
    <location>
        <position position="174"/>
    </location>
    <ligand>
        <name>[4Fe-4S] cluster</name>
        <dbReference type="ChEBI" id="CHEBI:49883"/>
        <label>3</label>
    </ligand>
</feature>
<evidence type="ECO:0000256" key="10">
    <source>
        <dbReference type="HAMAP-Rule" id="MF_00463"/>
    </source>
</evidence>
<dbReference type="EC" id="7.-.-.-" evidence="10"/>
<evidence type="ECO:0000256" key="4">
    <source>
        <dbReference type="ARBA" id="ARBA00022737"/>
    </source>
</evidence>
<comment type="caution">
    <text evidence="10">Lacks conserved residue(s) required for the propagation of feature annotation.</text>
</comment>
<dbReference type="Proteomes" id="UP000243547">
    <property type="component" value="Unassembled WGS sequence"/>
</dbReference>
<comment type="function">
    <text evidence="10">Part of a membrane-bound complex that couples electron transfer with translocation of ions across the membrane.</text>
</comment>
<dbReference type="Gene3D" id="1.10.15.40">
    <property type="entry name" value="Electron transport complex subunit B, putative Fe-S cluster"/>
    <property type="match status" value="1"/>
</dbReference>